<dbReference type="Gene3D" id="3.40.50.720">
    <property type="entry name" value="NAD(P)-binding Rossmann-like Domain"/>
    <property type="match status" value="1"/>
</dbReference>
<dbReference type="SUPFAM" id="SSF50129">
    <property type="entry name" value="GroES-like"/>
    <property type="match status" value="1"/>
</dbReference>
<comment type="subcellular location">
    <subcellularLocation>
        <location evidence="1">Cytoplasm</location>
    </subcellularLocation>
</comment>
<dbReference type="InterPro" id="IPR051603">
    <property type="entry name" value="Zinc-ADH_QOR/CCCR"/>
</dbReference>
<evidence type="ECO:0000256" key="2">
    <source>
        <dbReference type="ARBA" id="ARBA00011881"/>
    </source>
</evidence>
<dbReference type="GO" id="GO:0005737">
    <property type="term" value="C:cytoplasm"/>
    <property type="evidence" value="ECO:0007669"/>
    <property type="project" value="UniProtKB-SubCell"/>
</dbReference>
<dbReference type="NCBIfam" id="TIGR02817">
    <property type="entry name" value="adh_fam_1"/>
    <property type="match status" value="1"/>
</dbReference>
<evidence type="ECO:0000256" key="3">
    <source>
        <dbReference type="ARBA" id="ARBA00022490"/>
    </source>
</evidence>
<dbReference type="CDD" id="cd08252">
    <property type="entry name" value="AL_MDR"/>
    <property type="match status" value="1"/>
</dbReference>
<name>A0A5C5ZKZ8_9BACT</name>
<dbReference type="PROSITE" id="PS01162">
    <property type="entry name" value="QOR_ZETA_CRYSTAL"/>
    <property type="match status" value="1"/>
</dbReference>
<reference evidence="8 9" key="1">
    <citation type="submission" date="2019-02" db="EMBL/GenBank/DDBJ databases">
        <title>Deep-cultivation of Planctomycetes and their phenomic and genomic characterization uncovers novel biology.</title>
        <authorList>
            <person name="Wiegand S."/>
            <person name="Jogler M."/>
            <person name="Boedeker C."/>
            <person name="Pinto D."/>
            <person name="Vollmers J."/>
            <person name="Rivas-Marin E."/>
            <person name="Kohn T."/>
            <person name="Peeters S.H."/>
            <person name="Heuer A."/>
            <person name="Rast P."/>
            <person name="Oberbeckmann S."/>
            <person name="Bunk B."/>
            <person name="Jeske O."/>
            <person name="Meyerdierks A."/>
            <person name="Storesund J.E."/>
            <person name="Kallscheuer N."/>
            <person name="Luecker S."/>
            <person name="Lage O.M."/>
            <person name="Pohl T."/>
            <person name="Merkel B.J."/>
            <person name="Hornburger P."/>
            <person name="Mueller R.-W."/>
            <person name="Bruemmer F."/>
            <person name="Labrenz M."/>
            <person name="Spormann A.M."/>
            <person name="Op Den Camp H."/>
            <person name="Overmann J."/>
            <person name="Amann R."/>
            <person name="Jetten M.S.M."/>
            <person name="Mascher T."/>
            <person name="Medema M.H."/>
            <person name="Devos D.P."/>
            <person name="Kaster A.-K."/>
            <person name="Ovreas L."/>
            <person name="Rohde M."/>
            <person name="Galperin M.Y."/>
            <person name="Jogler C."/>
        </authorList>
    </citation>
    <scope>NUCLEOTIDE SEQUENCE [LARGE SCALE GENOMIC DNA]</scope>
    <source>
        <strain evidence="8 9">Mal64</strain>
    </source>
</reference>
<evidence type="ECO:0000256" key="6">
    <source>
        <dbReference type="RuleBase" id="RU364000"/>
    </source>
</evidence>
<dbReference type="SUPFAM" id="SSF51735">
    <property type="entry name" value="NAD(P)-binding Rossmann-fold domains"/>
    <property type="match status" value="1"/>
</dbReference>
<dbReference type="PANTHER" id="PTHR44154:SF1">
    <property type="entry name" value="QUINONE OXIDOREDUCTASE"/>
    <property type="match status" value="1"/>
</dbReference>
<gene>
    <name evidence="8" type="ORF">Mal64_30200</name>
</gene>
<comment type="caution">
    <text evidence="8">The sequence shown here is derived from an EMBL/GenBank/DDBJ whole genome shotgun (WGS) entry which is preliminary data.</text>
</comment>
<dbReference type="InterPro" id="IPR002364">
    <property type="entry name" value="Quin_OxRdtase/zeta-crystal_CS"/>
</dbReference>
<feature type="domain" description="Enoyl reductase (ER)" evidence="7">
    <location>
        <begin position="39"/>
        <end position="364"/>
    </location>
</feature>
<evidence type="ECO:0000313" key="8">
    <source>
        <dbReference type="EMBL" id="TWT87481.1"/>
    </source>
</evidence>
<dbReference type="Proteomes" id="UP000315440">
    <property type="component" value="Unassembled WGS sequence"/>
</dbReference>
<dbReference type="GO" id="GO:0003723">
    <property type="term" value="F:RNA binding"/>
    <property type="evidence" value="ECO:0007669"/>
    <property type="project" value="UniProtKB-KW"/>
</dbReference>
<keyword evidence="6" id="KW-0560">Oxidoreductase</keyword>
<sequence>MRDVFPWRAPAHAELAKRIPLPGEARMKAVGLTRYLPIDDPESLVDFEADKPAAEGRDLLVEVRAIAVNPVDTKVRAPNDSNRDVVEKDPRILGWDAAGVVVAVGPDVTLFKPGDEVFYAGDITRPGGNAEFQRIDERIVGRKPSSLGFAEAAALPLTTITAYEALFERLGLSADRQNSSESLLVVGGAGGVGSIAIQLAKLAGLRVIATASRPESADWVRELGADDVINHREPLRPQVEALGLKWLDHIALFNDTDGHWDAAADLIRPQGRIVAIVENSGPLAQGVMKSKSATLVWEFMFTRSMHETPDMIEQHRLLCRVAVWIDGGKIRSTVGEVLSPISAENLRAAHRKLESGRAIGKLVLEGWRS</sequence>
<keyword evidence="5" id="KW-0694">RNA-binding</keyword>
<keyword evidence="4" id="KW-0521">NADP</keyword>
<dbReference type="PANTHER" id="PTHR44154">
    <property type="entry name" value="QUINONE OXIDOREDUCTASE"/>
    <property type="match status" value="1"/>
</dbReference>
<keyword evidence="3" id="KW-0963">Cytoplasm</keyword>
<evidence type="ECO:0000313" key="9">
    <source>
        <dbReference type="Proteomes" id="UP000315440"/>
    </source>
</evidence>
<evidence type="ECO:0000259" key="7">
    <source>
        <dbReference type="SMART" id="SM00829"/>
    </source>
</evidence>
<dbReference type="InterPro" id="IPR011032">
    <property type="entry name" value="GroES-like_sf"/>
</dbReference>
<keyword evidence="6" id="KW-0862">Zinc</keyword>
<evidence type="ECO:0000256" key="1">
    <source>
        <dbReference type="ARBA" id="ARBA00004496"/>
    </source>
</evidence>
<organism evidence="8 9">
    <name type="scientific">Pseudobythopirellula maris</name>
    <dbReference type="NCBI Taxonomy" id="2527991"/>
    <lineage>
        <taxon>Bacteria</taxon>
        <taxon>Pseudomonadati</taxon>
        <taxon>Planctomycetota</taxon>
        <taxon>Planctomycetia</taxon>
        <taxon>Pirellulales</taxon>
        <taxon>Lacipirellulaceae</taxon>
        <taxon>Pseudobythopirellula</taxon>
    </lineage>
</organism>
<dbReference type="InterPro" id="IPR013154">
    <property type="entry name" value="ADH-like_N"/>
</dbReference>
<accession>A0A5C5ZKZ8</accession>
<dbReference type="GO" id="GO:0016491">
    <property type="term" value="F:oxidoreductase activity"/>
    <property type="evidence" value="ECO:0007669"/>
    <property type="project" value="UniProtKB-KW"/>
</dbReference>
<dbReference type="GO" id="GO:0008270">
    <property type="term" value="F:zinc ion binding"/>
    <property type="evidence" value="ECO:0007669"/>
    <property type="project" value="InterPro"/>
</dbReference>
<dbReference type="InterPro" id="IPR014182">
    <property type="entry name" value="ADH_Zn_typ-1"/>
</dbReference>
<dbReference type="InterPro" id="IPR020843">
    <property type="entry name" value="ER"/>
</dbReference>
<dbReference type="SMART" id="SM00829">
    <property type="entry name" value="PKS_ER"/>
    <property type="match status" value="1"/>
</dbReference>
<keyword evidence="6" id="KW-0479">Metal-binding</keyword>
<dbReference type="EMBL" id="SJPQ01000003">
    <property type="protein sequence ID" value="TWT87481.1"/>
    <property type="molecule type" value="Genomic_DNA"/>
</dbReference>
<keyword evidence="9" id="KW-1185">Reference proteome</keyword>
<dbReference type="Gene3D" id="3.90.180.10">
    <property type="entry name" value="Medium-chain alcohol dehydrogenases, catalytic domain"/>
    <property type="match status" value="1"/>
</dbReference>
<dbReference type="Pfam" id="PF13602">
    <property type="entry name" value="ADH_zinc_N_2"/>
    <property type="match status" value="1"/>
</dbReference>
<dbReference type="AlphaFoldDB" id="A0A5C5ZKZ8"/>
<evidence type="ECO:0000256" key="5">
    <source>
        <dbReference type="ARBA" id="ARBA00022884"/>
    </source>
</evidence>
<protein>
    <recommendedName>
        <fullName evidence="6">Zinc-type alcohol dehydrogenase-like protein</fullName>
    </recommendedName>
</protein>
<comment type="similarity">
    <text evidence="6">Belongs to the zinc-containing alcohol dehydrogenase family. Quinone oxidoreductase subfamily.</text>
</comment>
<dbReference type="InterPro" id="IPR036291">
    <property type="entry name" value="NAD(P)-bd_dom_sf"/>
</dbReference>
<dbReference type="Pfam" id="PF08240">
    <property type="entry name" value="ADH_N"/>
    <property type="match status" value="1"/>
</dbReference>
<comment type="subunit">
    <text evidence="2">Homotetramer.</text>
</comment>
<evidence type="ECO:0000256" key="4">
    <source>
        <dbReference type="ARBA" id="ARBA00022857"/>
    </source>
</evidence>
<proteinExistence type="inferred from homology"/>